<proteinExistence type="predicted"/>
<sequence>MAAEIAAAQGISRGRAAGQLRIGLALADRLPRFGALFAAGVVDFQLVSAVVHRSEVMLDPGAIPRLDRWLERNAPRWGTWSRSRIVEAVDYWVQVLEPAAAREARSIDETRHIRPRIRSNRGRVGIEHRFDCIRGSDRISVMSRDIGDSSVSGHR</sequence>
<dbReference type="AlphaFoldDB" id="A0AAD1MEV9"/>
<keyword evidence="3" id="KW-1185">Reference proteome</keyword>
<dbReference type="Pfam" id="PF02720">
    <property type="entry name" value="DUF222"/>
    <property type="match status" value="1"/>
</dbReference>
<dbReference type="InterPro" id="IPR003870">
    <property type="entry name" value="DUF222"/>
</dbReference>
<dbReference type="RefSeq" id="WP_085261942.1">
    <property type="nucleotide sequence ID" value="NZ_AP022564.1"/>
</dbReference>
<dbReference type="Proteomes" id="UP000467636">
    <property type="component" value="Chromosome"/>
</dbReference>
<name>A0AAD1MEV9_9MYCO</name>
<evidence type="ECO:0000259" key="1">
    <source>
        <dbReference type="Pfam" id="PF02720"/>
    </source>
</evidence>
<organism evidence="2 3">
    <name type="scientific">Mycolicibacter terrae</name>
    <dbReference type="NCBI Taxonomy" id="1788"/>
    <lineage>
        <taxon>Bacteria</taxon>
        <taxon>Bacillati</taxon>
        <taxon>Actinomycetota</taxon>
        <taxon>Actinomycetes</taxon>
        <taxon>Mycobacteriales</taxon>
        <taxon>Mycobacteriaceae</taxon>
        <taxon>Mycolicibacter</taxon>
    </lineage>
</organism>
<gene>
    <name evidence="2" type="ORF">MTER_11730</name>
</gene>
<reference evidence="2 3" key="1">
    <citation type="journal article" date="2019" name="Emerg. Microbes Infect.">
        <title>Comprehensive subspecies identification of 175 nontuberculous mycobacteria species based on 7547 genomic profiles.</title>
        <authorList>
            <person name="Matsumoto Y."/>
            <person name="Kinjo T."/>
            <person name="Motooka D."/>
            <person name="Nabeya D."/>
            <person name="Jung N."/>
            <person name="Uechi K."/>
            <person name="Horii T."/>
            <person name="Iida T."/>
            <person name="Fujita J."/>
            <person name="Nakamura S."/>
        </authorList>
    </citation>
    <scope>NUCLEOTIDE SEQUENCE [LARGE SCALE GENOMIC DNA]</scope>
    <source>
        <strain evidence="2 3">JCM 12143</strain>
    </source>
</reference>
<evidence type="ECO:0000313" key="2">
    <source>
        <dbReference type="EMBL" id="BBX21762.1"/>
    </source>
</evidence>
<evidence type="ECO:0000313" key="3">
    <source>
        <dbReference type="Proteomes" id="UP000467636"/>
    </source>
</evidence>
<protein>
    <recommendedName>
        <fullName evidence="1">DUF222 domain-containing protein</fullName>
    </recommendedName>
</protein>
<dbReference type="EMBL" id="AP022564">
    <property type="protein sequence ID" value="BBX21762.1"/>
    <property type="molecule type" value="Genomic_DNA"/>
</dbReference>
<feature type="domain" description="DUF222" evidence="1">
    <location>
        <begin position="2"/>
        <end position="114"/>
    </location>
</feature>
<accession>A0AAD1MEV9</accession>